<keyword evidence="8" id="KW-1185">Reference proteome</keyword>
<dbReference type="NCBIfam" id="NF008726">
    <property type="entry name" value="PRK11728.1"/>
    <property type="match status" value="1"/>
</dbReference>
<protein>
    <submittedName>
        <fullName evidence="7">FAD dependent oxidoreductase</fullName>
    </submittedName>
</protein>
<keyword evidence="3" id="KW-0274">FAD</keyword>
<comment type="cofactor">
    <cofactor evidence="1">
        <name>FAD</name>
        <dbReference type="ChEBI" id="CHEBI:57692"/>
    </cofactor>
</comment>
<dbReference type="KEGG" id="nsa:Nitsa_1264"/>
<name>E6WYT1_NITSE</name>
<keyword evidence="2" id="KW-0285">Flavoprotein</keyword>
<organism evidence="7 8">
    <name type="scientific">Nitratifractor salsuginis (strain DSM 16511 / JCM 12458 / E9I37-1)</name>
    <dbReference type="NCBI Taxonomy" id="749222"/>
    <lineage>
        <taxon>Bacteria</taxon>
        <taxon>Pseudomonadati</taxon>
        <taxon>Campylobacterota</taxon>
        <taxon>Epsilonproteobacteria</taxon>
        <taxon>Campylobacterales</taxon>
        <taxon>Sulfurovaceae</taxon>
        <taxon>Nitratifractor</taxon>
    </lineage>
</organism>
<reference evidence="7 8" key="1">
    <citation type="journal article" date="2011" name="Stand. Genomic Sci.">
        <title>Complete genome sequence of Nitratifractor salsuginis type strain (E9I37-1).</title>
        <authorList>
            <person name="Anderson I."/>
            <person name="Sikorski J."/>
            <person name="Zeytun A."/>
            <person name="Nolan M."/>
            <person name="Lapidus A."/>
            <person name="Lucas S."/>
            <person name="Hammon N."/>
            <person name="Deshpande S."/>
            <person name="Cheng J.F."/>
            <person name="Tapia R."/>
            <person name="Han C."/>
            <person name="Goodwin L."/>
            <person name="Pitluck S."/>
            <person name="Liolios K."/>
            <person name="Pagani I."/>
            <person name="Ivanova N."/>
            <person name="Huntemann M."/>
            <person name="Mavromatis K."/>
            <person name="Ovchinikova G."/>
            <person name="Pati A."/>
            <person name="Chen A."/>
            <person name="Palaniappan K."/>
            <person name="Land M."/>
            <person name="Hauser L."/>
            <person name="Brambilla E.M."/>
            <person name="Ngatchou-Djao O.D."/>
            <person name="Rohde M."/>
            <person name="Tindall B.J."/>
            <person name="Goker M."/>
            <person name="Detter J.C."/>
            <person name="Woyke T."/>
            <person name="Bristow J."/>
            <person name="Eisen J.A."/>
            <person name="Markowitz V."/>
            <person name="Hugenholtz P."/>
            <person name="Klenk H.P."/>
            <person name="Kyrpides N.C."/>
        </authorList>
    </citation>
    <scope>NUCLEOTIDE SEQUENCE [LARGE SCALE GENOMIC DNA]</scope>
    <source>
        <strain evidence="8">DSM 16511 / JCM 12458 / E9I37-1</strain>
    </source>
</reference>
<evidence type="ECO:0000313" key="8">
    <source>
        <dbReference type="Proteomes" id="UP000008633"/>
    </source>
</evidence>
<dbReference type="HOGENOM" id="CLU_024775_0_1_7"/>
<dbReference type="Gene3D" id="3.30.9.10">
    <property type="entry name" value="D-Amino Acid Oxidase, subunit A, domain 2"/>
    <property type="match status" value="1"/>
</dbReference>
<dbReference type="RefSeq" id="WP_013554208.1">
    <property type="nucleotide sequence ID" value="NC_014935.1"/>
</dbReference>
<keyword evidence="4" id="KW-0560">Oxidoreductase</keyword>
<dbReference type="InterPro" id="IPR036188">
    <property type="entry name" value="FAD/NAD-bd_sf"/>
</dbReference>
<comment type="similarity">
    <text evidence="5">Belongs to the L2HGDH family.</text>
</comment>
<dbReference type="OrthoDB" id="9801699at2"/>
<feature type="domain" description="FAD dependent oxidoreductase" evidence="6">
    <location>
        <begin position="4"/>
        <end position="298"/>
    </location>
</feature>
<reference evidence="8" key="2">
    <citation type="submission" date="2011-01" db="EMBL/GenBank/DDBJ databases">
        <title>The complete genome of Nitratifractor salsuginis DSM 16511.</title>
        <authorList>
            <consortium name="US DOE Joint Genome Institute (JGI-PGF)"/>
            <person name="Lucas S."/>
            <person name="Copeland A."/>
            <person name="Lapidus A."/>
            <person name="Bruce D."/>
            <person name="Goodwin L."/>
            <person name="Pitluck S."/>
            <person name="Kyrpides N."/>
            <person name="Mavromatis K."/>
            <person name="Ivanova N."/>
            <person name="Mikhailova N."/>
            <person name="Zeytun A."/>
            <person name="Detter J.C."/>
            <person name="Tapia R."/>
            <person name="Han C."/>
            <person name="Land M."/>
            <person name="Hauser L."/>
            <person name="Markowitz V."/>
            <person name="Cheng J.-F."/>
            <person name="Hugenholtz P."/>
            <person name="Woyke T."/>
            <person name="Wu D."/>
            <person name="Tindall B."/>
            <person name="Schuetze A."/>
            <person name="Brambilla E."/>
            <person name="Klenk H.-P."/>
            <person name="Eisen J.A."/>
        </authorList>
    </citation>
    <scope>NUCLEOTIDE SEQUENCE [LARGE SCALE GENOMIC DNA]</scope>
    <source>
        <strain evidence="8">DSM 16511 / JCM 12458 / E9I37-1</strain>
    </source>
</reference>
<proteinExistence type="inferred from homology"/>
<dbReference type="GO" id="GO:0047545">
    <property type="term" value="F:(S)-2-hydroxyglutarate dehydrogenase activity"/>
    <property type="evidence" value="ECO:0007669"/>
    <property type="project" value="TreeGrafter"/>
</dbReference>
<dbReference type="PANTHER" id="PTHR43104">
    <property type="entry name" value="L-2-HYDROXYGLUTARATE DEHYDROGENASE, MITOCHONDRIAL"/>
    <property type="match status" value="1"/>
</dbReference>
<dbReference type="Gene3D" id="3.50.50.60">
    <property type="entry name" value="FAD/NAD(P)-binding domain"/>
    <property type="match status" value="1"/>
</dbReference>
<sequence length="396" mass="44540">MTCDFLIIGAGIIGLSMAHNLRQRYPEASIVVIDKEPELGRHASGRNSGVLHAGFYYTAESLKARFTREGNAAMRAFCHKHGLAINECGKLVVARNESERQTLHELLRRGEANGVDVRIVSEEEAREIEPNCRTYREALHSPTTATVDPKAVLRKLREIVTDEGTRLMLGNPWMGNLGNNHILTRTHSITAGRIINCAGLYADRIAQAYGFGERYTILPFKGIYLKYSGSPAPLRTNIYPVPKLENPFLGVHYTVTVDGTVKIGPTAIPAFWRENYQGLSRFRPDELSEILWYDAKLFLSDSFGFRRLALEEFRKYSKKHLAALAAEMVQQIEPERFDTWSTPGIRAQLLDKESLELVHDFIVEGDEKSLHILNAVSPAFTCALPFTEWVIGEHLS</sequence>
<dbReference type="Pfam" id="PF01266">
    <property type="entry name" value="DAO"/>
    <property type="match status" value="1"/>
</dbReference>
<evidence type="ECO:0000256" key="2">
    <source>
        <dbReference type="ARBA" id="ARBA00022630"/>
    </source>
</evidence>
<evidence type="ECO:0000313" key="7">
    <source>
        <dbReference type="EMBL" id="ADV46517.1"/>
    </source>
</evidence>
<gene>
    <name evidence="7" type="ordered locus">Nitsa_1264</name>
</gene>
<evidence type="ECO:0000256" key="3">
    <source>
        <dbReference type="ARBA" id="ARBA00022827"/>
    </source>
</evidence>
<dbReference type="InterPro" id="IPR006076">
    <property type="entry name" value="FAD-dep_OxRdtase"/>
</dbReference>
<dbReference type="EMBL" id="CP002452">
    <property type="protein sequence ID" value="ADV46517.1"/>
    <property type="molecule type" value="Genomic_DNA"/>
</dbReference>
<evidence type="ECO:0000256" key="5">
    <source>
        <dbReference type="ARBA" id="ARBA00037941"/>
    </source>
</evidence>
<dbReference type="GO" id="GO:0005737">
    <property type="term" value="C:cytoplasm"/>
    <property type="evidence" value="ECO:0007669"/>
    <property type="project" value="TreeGrafter"/>
</dbReference>
<evidence type="ECO:0000256" key="1">
    <source>
        <dbReference type="ARBA" id="ARBA00001974"/>
    </source>
</evidence>
<dbReference type="Proteomes" id="UP000008633">
    <property type="component" value="Chromosome"/>
</dbReference>
<accession>E6WYT1</accession>
<dbReference type="SUPFAM" id="SSF51905">
    <property type="entry name" value="FAD/NAD(P)-binding domain"/>
    <property type="match status" value="1"/>
</dbReference>
<dbReference type="eggNOG" id="COG0579">
    <property type="taxonomic scope" value="Bacteria"/>
</dbReference>
<dbReference type="AlphaFoldDB" id="E6WYT1"/>
<evidence type="ECO:0000259" key="6">
    <source>
        <dbReference type="Pfam" id="PF01266"/>
    </source>
</evidence>
<evidence type="ECO:0000256" key="4">
    <source>
        <dbReference type="ARBA" id="ARBA00023002"/>
    </source>
</evidence>
<dbReference type="PANTHER" id="PTHR43104:SF2">
    <property type="entry name" value="L-2-HYDROXYGLUTARATE DEHYDROGENASE, MITOCHONDRIAL"/>
    <property type="match status" value="1"/>
</dbReference>
<dbReference type="STRING" id="749222.Nitsa_1264"/>